<dbReference type="Proteomes" id="UP000092666">
    <property type="component" value="Unassembled WGS sequence"/>
</dbReference>
<dbReference type="PANTHER" id="PTHR12126">
    <property type="entry name" value="NADH-UBIQUINONE OXIDOREDUCTASE 39 KDA SUBUNIT-RELATED"/>
    <property type="match status" value="1"/>
</dbReference>
<name>A0A1B9GQ01_9TREE</name>
<dbReference type="OrthoDB" id="276721at2759"/>
<accession>A0A1B9GQ01</accession>
<dbReference type="AlphaFoldDB" id="A0A1B9GQ01"/>
<keyword evidence="3" id="KW-1185">Reference proteome</keyword>
<dbReference type="GO" id="GO:0005739">
    <property type="term" value="C:mitochondrion"/>
    <property type="evidence" value="ECO:0007669"/>
    <property type="project" value="TreeGrafter"/>
</dbReference>
<dbReference type="SUPFAM" id="SSF51735">
    <property type="entry name" value="NAD(P)-binding Rossmann-fold domains"/>
    <property type="match status" value="1"/>
</dbReference>
<dbReference type="PANTHER" id="PTHR12126:SF16">
    <property type="entry name" value="MIOREX COMPLEX COMPONENT 2"/>
    <property type="match status" value="1"/>
</dbReference>
<evidence type="ECO:0000313" key="3">
    <source>
        <dbReference type="Proteomes" id="UP000092666"/>
    </source>
</evidence>
<reference evidence="3" key="2">
    <citation type="submission" date="2013-12" db="EMBL/GenBank/DDBJ databases">
        <title>Evolution of pathogenesis and genome organization in the Tremellales.</title>
        <authorList>
            <person name="Cuomo C."/>
            <person name="Litvintseva A."/>
            <person name="Heitman J."/>
            <person name="Chen Y."/>
            <person name="Sun S."/>
            <person name="Springer D."/>
            <person name="Dromer F."/>
            <person name="Young S."/>
            <person name="Zeng Q."/>
            <person name="Chapman S."/>
            <person name="Gujja S."/>
            <person name="Saif S."/>
            <person name="Birren B."/>
        </authorList>
    </citation>
    <scope>NUCLEOTIDE SEQUENCE [LARGE SCALE GENOMIC DNA]</scope>
    <source>
        <strain evidence="3">BCC8398</strain>
    </source>
</reference>
<reference evidence="2 3" key="1">
    <citation type="submission" date="2013-07" db="EMBL/GenBank/DDBJ databases">
        <title>The Genome Sequence of Cryptococcus heveanensis BCC8398.</title>
        <authorList>
            <consortium name="The Broad Institute Genome Sequencing Platform"/>
            <person name="Cuomo C."/>
            <person name="Litvintseva A."/>
            <person name="Chen Y."/>
            <person name="Heitman J."/>
            <person name="Sun S."/>
            <person name="Springer D."/>
            <person name="Dromer F."/>
            <person name="Young S.K."/>
            <person name="Zeng Q."/>
            <person name="Gargeya S."/>
            <person name="Fitzgerald M."/>
            <person name="Abouelleil A."/>
            <person name="Alvarado L."/>
            <person name="Berlin A.M."/>
            <person name="Chapman S.B."/>
            <person name="Dewar J."/>
            <person name="Goldberg J."/>
            <person name="Griggs A."/>
            <person name="Gujja S."/>
            <person name="Hansen M."/>
            <person name="Howarth C."/>
            <person name="Imamovic A."/>
            <person name="Larimer J."/>
            <person name="McCowan C."/>
            <person name="Murphy C."/>
            <person name="Pearson M."/>
            <person name="Priest M."/>
            <person name="Roberts A."/>
            <person name="Saif S."/>
            <person name="Shea T."/>
            <person name="Sykes S."/>
            <person name="Wortman J."/>
            <person name="Nusbaum C."/>
            <person name="Birren B."/>
        </authorList>
    </citation>
    <scope>NUCLEOTIDE SEQUENCE [LARGE SCALE GENOMIC DNA]</scope>
    <source>
        <strain evidence="2 3">BCC8398</strain>
    </source>
</reference>
<gene>
    <name evidence="2" type="ORF">I316_05128</name>
</gene>
<proteinExistence type="predicted"/>
<protein>
    <submittedName>
        <fullName evidence="2">Mitochondrial protein</fullName>
    </submittedName>
</protein>
<dbReference type="InterPro" id="IPR036291">
    <property type="entry name" value="NAD(P)-bd_dom_sf"/>
</dbReference>
<evidence type="ECO:0000313" key="2">
    <source>
        <dbReference type="EMBL" id="OCF33083.1"/>
    </source>
</evidence>
<organism evidence="2 3">
    <name type="scientific">Kwoniella heveanensis BCC8398</name>
    <dbReference type="NCBI Taxonomy" id="1296120"/>
    <lineage>
        <taxon>Eukaryota</taxon>
        <taxon>Fungi</taxon>
        <taxon>Dikarya</taxon>
        <taxon>Basidiomycota</taxon>
        <taxon>Agaricomycotina</taxon>
        <taxon>Tremellomycetes</taxon>
        <taxon>Tremellales</taxon>
        <taxon>Cryptococcaceae</taxon>
        <taxon>Kwoniella</taxon>
    </lineage>
</organism>
<dbReference type="InterPro" id="IPR051207">
    <property type="entry name" value="ComplexI_NDUFA9_subunit"/>
</dbReference>
<dbReference type="STRING" id="1296120.A0A1B9GQ01"/>
<dbReference type="GO" id="GO:0044877">
    <property type="term" value="F:protein-containing complex binding"/>
    <property type="evidence" value="ECO:0007669"/>
    <property type="project" value="TreeGrafter"/>
</dbReference>
<evidence type="ECO:0000256" key="1">
    <source>
        <dbReference type="SAM" id="MobiDB-lite"/>
    </source>
</evidence>
<sequence length="317" mass="33945">MARSSLGLYRSLNTLLVSTPNHATDLCPTSTILSTGPLLSTIAGHTPAWVPKVQWHAASAFEPSSYLSVIANQDAVVHTLGILLEDKGYKDSVRSGSILGLAKSIVGSSGLVPGGGGGSGNPLKTEKERREGYEGMNRDSALKVLETMLSTLSTPSSSSSSTSSPNPSHRSFVYISAADAFRPIVPSAYIESKREAELLINRRCEQEGSEKVKATFIRPGLMYHPHIRPLTTLPAFLIDLSSKLSTSIGVQNPFASKSPLHGAMEALRTYPLHVDHVASAVLKCIQEGREGVVDVKEMRDWAGLGKWKKEGAATIQP</sequence>
<dbReference type="EMBL" id="KV700127">
    <property type="protein sequence ID" value="OCF33083.1"/>
    <property type="molecule type" value="Genomic_DNA"/>
</dbReference>
<feature type="region of interest" description="Disordered" evidence="1">
    <location>
        <begin position="112"/>
        <end position="133"/>
    </location>
</feature>
<feature type="compositionally biased region" description="Basic and acidic residues" evidence="1">
    <location>
        <begin position="124"/>
        <end position="133"/>
    </location>
</feature>
<dbReference type="Gene3D" id="3.40.50.720">
    <property type="entry name" value="NAD(P)-binding Rossmann-like Domain"/>
    <property type="match status" value="1"/>
</dbReference>